<name>A0ACB9HIY4_9ASTR</name>
<gene>
    <name evidence="1" type="ORF">L1987_38422</name>
</gene>
<reference evidence="2" key="1">
    <citation type="journal article" date="2022" name="Mol. Ecol. Resour.">
        <title>The genomes of chicory, endive, great burdock and yacon provide insights into Asteraceae palaeo-polyploidization history and plant inulin production.</title>
        <authorList>
            <person name="Fan W."/>
            <person name="Wang S."/>
            <person name="Wang H."/>
            <person name="Wang A."/>
            <person name="Jiang F."/>
            <person name="Liu H."/>
            <person name="Zhao H."/>
            <person name="Xu D."/>
            <person name="Zhang Y."/>
        </authorList>
    </citation>
    <scope>NUCLEOTIDE SEQUENCE [LARGE SCALE GENOMIC DNA]</scope>
    <source>
        <strain evidence="2">cv. Yunnan</strain>
    </source>
</reference>
<dbReference type="EMBL" id="CM042029">
    <property type="protein sequence ID" value="KAI3795764.1"/>
    <property type="molecule type" value="Genomic_DNA"/>
</dbReference>
<proteinExistence type="predicted"/>
<protein>
    <submittedName>
        <fullName evidence="1">Uncharacterized protein</fullName>
    </submittedName>
</protein>
<organism evidence="1 2">
    <name type="scientific">Smallanthus sonchifolius</name>
    <dbReference type="NCBI Taxonomy" id="185202"/>
    <lineage>
        <taxon>Eukaryota</taxon>
        <taxon>Viridiplantae</taxon>
        <taxon>Streptophyta</taxon>
        <taxon>Embryophyta</taxon>
        <taxon>Tracheophyta</taxon>
        <taxon>Spermatophyta</taxon>
        <taxon>Magnoliopsida</taxon>
        <taxon>eudicotyledons</taxon>
        <taxon>Gunneridae</taxon>
        <taxon>Pentapetalae</taxon>
        <taxon>asterids</taxon>
        <taxon>campanulids</taxon>
        <taxon>Asterales</taxon>
        <taxon>Asteraceae</taxon>
        <taxon>Asteroideae</taxon>
        <taxon>Heliantheae alliance</taxon>
        <taxon>Millerieae</taxon>
        <taxon>Smallanthus</taxon>
    </lineage>
</organism>
<dbReference type="Proteomes" id="UP001056120">
    <property type="component" value="Linkage Group LG12"/>
</dbReference>
<accession>A0ACB9HIY4</accession>
<evidence type="ECO:0000313" key="2">
    <source>
        <dbReference type="Proteomes" id="UP001056120"/>
    </source>
</evidence>
<sequence length="166" mass="18798">MLMNNYNSHDHLTSSKKIAKLNNLGEMFASSSKLDDTRHCEVDLTSSRLEDTRNHEVVLVSDELKSESESESDDGDSSQVTNRSHKIVHPLFDEVFYLDDDHKMRLKKEFNMDALSFNQIIGEAVIIPAGCPYQMKKIKLCVNVVYEFMSPESALEGVKVIDAVNN</sequence>
<comment type="caution">
    <text evidence="1">The sequence shown here is derived from an EMBL/GenBank/DDBJ whole genome shotgun (WGS) entry which is preliminary data.</text>
</comment>
<evidence type="ECO:0000313" key="1">
    <source>
        <dbReference type="EMBL" id="KAI3795764.1"/>
    </source>
</evidence>
<reference evidence="1 2" key="2">
    <citation type="journal article" date="2022" name="Mol. Ecol. Resour.">
        <title>The genomes of chicory, endive, great burdock and yacon provide insights into Asteraceae paleo-polyploidization history and plant inulin production.</title>
        <authorList>
            <person name="Fan W."/>
            <person name="Wang S."/>
            <person name="Wang H."/>
            <person name="Wang A."/>
            <person name="Jiang F."/>
            <person name="Liu H."/>
            <person name="Zhao H."/>
            <person name="Xu D."/>
            <person name="Zhang Y."/>
        </authorList>
    </citation>
    <scope>NUCLEOTIDE SEQUENCE [LARGE SCALE GENOMIC DNA]</scope>
    <source>
        <strain evidence="2">cv. Yunnan</strain>
        <tissue evidence="1">Leaves</tissue>
    </source>
</reference>
<keyword evidence="2" id="KW-1185">Reference proteome</keyword>